<evidence type="ECO:0000256" key="2">
    <source>
        <dbReference type="ARBA" id="ARBA00022741"/>
    </source>
</evidence>
<gene>
    <name evidence="5" type="ORF">F3Y22_tig00112988pilonHSYRG00112</name>
</gene>
<dbReference type="CDD" id="cd14798">
    <property type="entry name" value="RX-CC_like"/>
    <property type="match status" value="1"/>
</dbReference>
<dbReference type="GO" id="GO:0098542">
    <property type="term" value="P:defense response to other organism"/>
    <property type="evidence" value="ECO:0007669"/>
    <property type="project" value="TreeGrafter"/>
</dbReference>
<evidence type="ECO:0000256" key="3">
    <source>
        <dbReference type="ARBA" id="ARBA00022821"/>
    </source>
</evidence>
<feature type="domain" description="Disease resistance N-terminal" evidence="4">
    <location>
        <begin position="3"/>
        <end position="51"/>
    </location>
</feature>
<dbReference type="InterPro" id="IPR032675">
    <property type="entry name" value="LRR_dom_sf"/>
</dbReference>
<dbReference type="AlphaFoldDB" id="A0A6A2WS92"/>
<dbReference type="InterPro" id="IPR042197">
    <property type="entry name" value="Apaf_helical"/>
</dbReference>
<dbReference type="Gene3D" id="3.80.10.10">
    <property type="entry name" value="Ribonuclease Inhibitor"/>
    <property type="match status" value="1"/>
</dbReference>
<dbReference type="InterPro" id="IPR038005">
    <property type="entry name" value="RX-like_CC"/>
</dbReference>
<evidence type="ECO:0000313" key="5">
    <source>
        <dbReference type="EMBL" id="KAE8663311.1"/>
    </source>
</evidence>
<sequence>MDQSCLMVAGARKVDNEVIRTSVAEIRELAYDVEDVLETFSLKVASKRKSGFSNCIKGCGCFLKEVCLLHRTKNMVDAKLKQLGEEMVKHCARLPLAVVTLGGMLVTKDNPLNEWLKVSANVKSYLKRGKSEGPEDVLALSYDDLPPYLRPCFLYSSHFPDDYEISVDRLNQLWVAKDAEINELPKYNLLSPNLAYVKLSFCRLEEDPMPTLEKLPNLRILKLDSGALVANKILCSAQGFPKLESLEVKCLENLEEWNVEEGALPSLPRIGDQILPSAEDGSGWIEVHYNPPKTGD</sequence>
<evidence type="ECO:0000313" key="6">
    <source>
        <dbReference type="Proteomes" id="UP000436088"/>
    </source>
</evidence>
<dbReference type="SUPFAM" id="SSF52540">
    <property type="entry name" value="P-loop containing nucleoside triphosphate hydrolases"/>
    <property type="match status" value="1"/>
</dbReference>
<dbReference type="Gene3D" id="1.20.5.4130">
    <property type="match status" value="1"/>
</dbReference>
<organism evidence="5 6">
    <name type="scientific">Hibiscus syriacus</name>
    <name type="common">Rose of Sharon</name>
    <dbReference type="NCBI Taxonomy" id="106335"/>
    <lineage>
        <taxon>Eukaryota</taxon>
        <taxon>Viridiplantae</taxon>
        <taxon>Streptophyta</taxon>
        <taxon>Embryophyta</taxon>
        <taxon>Tracheophyta</taxon>
        <taxon>Spermatophyta</taxon>
        <taxon>Magnoliopsida</taxon>
        <taxon>eudicotyledons</taxon>
        <taxon>Gunneridae</taxon>
        <taxon>Pentapetalae</taxon>
        <taxon>rosids</taxon>
        <taxon>malvids</taxon>
        <taxon>Malvales</taxon>
        <taxon>Malvaceae</taxon>
        <taxon>Malvoideae</taxon>
        <taxon>Hibiscus</taxon>
    </lineage>
</organism>
<dbReference type="PANTHER" id="PTHR23155:SF1185">
    <property type="entry name" value="DISEASE RESISTANCE RPP8-LIKE PROTEIN 3-RELATED"/>
    <property type="match status" value="1"/>
</dbReference>
<dbReference type="InterPro" id="IPR041118">
    <property type="entry name" value="Rx_N"/>
</dbReference>
<dbReference type="InterPro" id="IPR044974">
    <property type="entry name" value="Disease_R_plants"/>
</dbReference>
<dbReference type="SUPFAM" id="SSF52058">
    <property type="entry name" value="L domain-like"/>
    <property type="match status" value="1"/>
</dbReference>
<dbReference type="InterPro" id="IPR027417">
    <property type="entry name" value="P-loop_NTPase"/>
</dbReference>
<dbReference type="GO" id="GO:0043531">
    <property type="term" value="F:ADP binding"/>
    <property type="evidence" value="ECO:0007669"/>
    <property type="project" value="InterPro"/>
</dbReference>
<dbReference type="Gene3D" id="1.10.8.430">
    <property type="entry name" value="Helical domain of apoptotic protease-activating factors"/>
    <property type="match status" value="1"/>
</dbReference>
<evidence type="ECO:0000259" key="4">
    <source>
        <dbReference type="Pfam" id="PF18052"/>
    </source>
</evidence>
<dbReference type="EMBL" id="VEPZ02001681">
    <property type="protein sequence ID" value="KAE8663311.1"/>
    <property type="molecule type" value="Genomic_DNA"/>
</dbReference>
<reference evidence="5" key="1">
    <citation type="submission" date="2019-09" db="EMBL/GenBank/DDBJ databases">
        <title>Draft genome information of white flower Hibiscus syriacus.</title>
        <authorList>
            <person name="Kim Y.-M."/>
        </authorList>
    </citation>
    <scope>NUCLEOTIDE SEQUENCE [LARGE SCALE GENOMIC DNA]</scope>
    <source>
        <strain evidence="5">YM2019G1</strain>
    </source>
</reference>
<keyword evidence="1" id="KW-0677">Repeat</keyword>
<dbReference type="Proteomes" id="UP000436088">
    <property type="component" value="Unassembled WGS sequence"/>
</dbReference>
<keyword evidence="3" id="KW-0611">Plant defense</keyword>
<comment type="caution">
    <text evidence="5">The sequence shown here is derived from an EMBL/GenBank/DDBJ whole genome shotgun (WGS) entry which is preliminary data.</text>
</comment>
<keyword evidence="6" id="KW-1185">Reference proteome</keyword>
<accession>A0A6A2WS92</accession>
<proteinExistence type="predicted"/>
<dbReference type="PANTHER" id="PTHR23155">
    <property type="entry name" value="DISEASE RESISTANCE PROTEIN RP"/>
    <property type="match status" value="1"/>
</dbReference>
<evidence type="ECO:0000256" key="1">
    <source>
        <dbReference type="ARBA" id="ARBA00022737"/>
    </source>
</evidence>
<dbReference type="Pfam" id="PF18052">
    <property type="entry name" value="Rx_N"/>
    <property type="match status" value="1"/>
</dbReference>
<keyword evidence="2" id="KW-0547">Nucleotide-binding</keyword>
<name>A0A6A2WS92_HIBSY</name>
<protein>
    <submittedName>
        <fullName evidence="5">Nucleic acid-binding, OB-fold-like protein</fullName>
    </submittedName>
</protein>